<name>A0A1Y1BSL7_9BURK</name>
<dbReference type="RefSeq" id="WP_096475246.1">
    <property type="nucleotide sequence ID" value="NZ_AP018112.1"/>
</dbReference>
<dbReference type="InterPro" id="IPR037401">
    <property type="entry name" value="SnoaL-like"/>
</dbReference>
<dbReference type="AlphaFoldDB" id="A0A1Y1BSL7"/>
<dbReference type="InterPro" id="IPR032710">
    <property type="entry name" value="NTF2-like_dom_sf"/>
</dbReference>
<protein>
    <submittedName>
        <fullName evidence="2">Ketosteroid isomerase</fullName>
    </submittedName>
</protein>
<keyword evidence="2" id="KW-0413">Isomerase</keyword>
<gene>
    <name evidence="2" type="ORF">BSFP_057720</name>
</gene>
<dbReference type="PANTHER" id="PTHR41252">
    <property type="entry name" value="BLR2505 PROTEIN"/>
    <property type="match status" value="1"/>
</dbReference>
<organism evidence="2 3">
    <name type="scientific">Burkholderia stabilis</name>
    <dbReference type="NCBI Taxonomy" id="95485"/>
    <lineage>
        <taxon>Bacteria</taxon>
        <taxon>Pseudomonadati</taxon>
        <taxon>Pseudomonadota</taxon>
        <taxon>Betaproteobacteria</taxon>
        <taxon>Burkholderiales</taxon>
        <taxon>Burkholderiaceae</taxon>
        <taxon>Burkholderia</taxon>
        <taxon>Burkholderia cepacia complex</taxon>
    </lineage>
</organism>
<evidence type="ECO:0000259" key="1">
    <source>
        <dbReference type="Pfam" id="PF12680"/>
    </source>
</evidence>
<dbReference type="EMBL" id="AP018112">
    <property type="protein sequence ID" value="BAX62904.1"/>
    <property type="molecule type" value="Genomic_DNA"/>
</dbReference>
<dbReference type="Proteomes" id="UP000218432">
    <property type="component" value="Chromosome 2"/>
</dbReference>
<reference evidence="2 3" key="1">
    <citation type="journal article" date="2017" name="Genome Announc.">
        <title>Complete Genome Sequence of Burkholderia stabilis FERMP-21014.</title>
        <authorList>
            <person name="Konishi K."/>
            <person name="Kumagai T."/>
            <person name="Sakasegawa S."/>
            <person name="Tamura T."/>
        </authorList>
    </citation>
    <scope>NUCLEOTIDE SEQUENCE [LARGE SCALE GENOMIC DNA]</scope>
    <source>
        <strain evidence="2 3">FERMP-21014</strain>
    </source>
</reference>
<feature type="domain" description="SnoaL-like" evidence="1">
    <location>
        <begin position="10"/>
        <end position="118"/>
    </location>
</feature>
<evidence type="ECO:0000313" key="3">
    <source>
        <dbReference type="Proteomes" id="UP000218432"/>
    </source>
</evidence>
<proteinExistence type="predicted"/>
<dbReference type="Pfam" id="PF12680">
    <property type="entry name" value="SnoaL_2"/>
    <property type="match status" value="1"/>
</dbReference>
<sequence>MSEQSNVQLVQQAYAAFGRADIDGILQTLSESIDWFIPGPTGFIPFAGRRHGPQEVAAFFEALASTQTAERFEPREFIASGSRVVVVGAQRWYVHSTGRTYEDEWVHLITVENGKITAFTEFHDTEAEAAAHRQ</sequence>
<dbReference type="GO" id="GO:0016853">
    <property type="term" value="F:isomerase activity"/>
    <property type="evidence" value="ECO:0007669"/>
    <property type="project" value="UniProtKB-KW"/>
</dbReference>
<dbReference type="Gene3D" id="3.10.450.50">
    <property type="match status" value="1"/>
</dbReference>
<dbReference type="SUPFAM" id="SSF54427">
    <property type="entry name" value="NTF2-like"/>
    <property type="match status" value="1"/>
</dbReference>
<accession>A0A1Y1BSL7</accession>
<evidence type="ECO:0000313" key="2">
    <source>
        <dbReference type="EMBL" id="BAX62904.1"/>
    </source>
</evidence>
<dbReference type="PANTHER" id="PTHR41252:SF1">
    <property type="entry name" value="BLR2505 PROTEIN"/>
    <property type="match status" value="1"/>
</dbReference>